<evidence type="ECO:0000313" key="1">
    <source>
        <dbReference type="EMBL" id="CAI9167457.1"/>
    </source>
</evidence>
<accession>A0ABN8Z3P8</accession>
<proteinExistence type="predicted"/>
<evidence type="ECO:0000313" key="2">
    <source>
        <dbReference type="Proteomes" id="UP001176941"/>
    </source>
</evidence>
<keyword evidence="2" id="KW-1185">Reference proteome</keyword>
<gene>
    <name evidence="1" type="ORF">MRATA1EN1_LOCUS16419</name>
</gene>
<organism evidence="1 2">
    <name type="scientific">Rangifer tarandus platyrhynchus</name>
    <name type="common">Svalbard reindeer</name>
    <dbReference type="NCBI Taxonomy" id="3082113"/>
    <lineage>
        <taxon>Eukaryota</taxon>
        <taxon>Metazoa</taxon>
        <taxon>Chordata</taxon>
        <taxon>Craniata</taxon>
        <taxon>Vertebrata</taxon>
        <taxon>Euteleostomi</taxon>
        <taxon>Mammalia</taxon>
        <taxon>Eutheria</taxon>
        <taxon>Laurasiatheria</taxon>
        <taxon>Artiodactyla</taxon>
        <taxon>Ruminantia</taxon>
        <taxon>Pecora</taxon>
        <taxon>Cervidae</taxon>
        <taxon>Odocoileinae</taxon>
        <taxon>Rangifer</taxon>
    </lineage>
</organism>
<dbReference type="Proteomes" id="UP001176941">
    <property type="component" value="Chromosome 26"/>
</dbReference>
<reference evidence="1" key="1">
    <citation type="submission" date="2023-04" db="EMBL/GenBank/DDBJ databases">
        <authorList>
            <consortium name="ELIXIR-Norway"/>
        </authorList>
    </citation>
    <scope>NUCLEOTIDE SEQUENCE [LARGE SCALE GENOMIC DNA]</scope>
</reference>
<protein>
    <submittedName>
        <fullName evidence="1">Uncharacterized protein</fullName>
    </submittedName>
</protein>
<name>A0ABN8Z3P8_RANTA</name>
<dbReference type="EMBL" id="OX459962">
    <property type="protein sequence ID" value="CAI9167457.1"/>
    <property type="molecule type" value="Genomic_DNA"/>
</dbReference>
<sequence>MALRCPHSRQMTWGVFSGFLARCASHSQQRPMVKTGCPAVARSSDWSGQQLVPQPAGPRLSGETAASIPGLLGGCPALGSLSCVPTGRLARGFQALGRTSSQASCDLPPPLSLGGSAPFCHQPPDAPAAHHFQGLR</sequence>